<name>A0ACC2SF20_9FUNG</name>
<proteinExistence type="predicted"/>
<evidence type="ECO:0000313" key="2">
    <source>
        <dbReference type="Proteomes" id="UP001165960"/>
    </source>
</evidence>
<keyword evidence="2" id="KW-1185">Reference proteome</keyword>
<reference evidence="1" key="1">
    <citation type="submission" date="2022-04" db="EMBL/GenBank/DDBJ databases">
        <title>Genome of the entomopathogenic fungus Entomophthora muscae.</title>
        <authorList>
            <person name="Elya C."/>
            <person name="Lovett B.R."/>
            <person name="Lee E."/>
            <person name="Macias A.M."/>
            <person name="Hajek A.E."/>
            <person name="De Bivort B.L."/>
            <person name="Kasson M.T."/>
            <person name="De Fine Licht H.H."/>
            <person name="Stajich J.E."/>
        </authorList>
    </citation>
    <scope>NUCLEOTIDE SEQUENCE</scope>
    <source>
        <strain evidence="1">Berkeley</strain>
    </source>
</reference>
<organism evidence="1 2">
    <name type="scientific">Entomophthora muscae</name>
    <dbReference type="NCBI Taxonomy" id="34485"/>
    <lineage>
        <taxon>Eukaryota</taxon>
        <taxon>Fungi</taxon>
        <taxon>Fungi incertae sedis</taxon>
        <taxon>Zoopagomycota</taxon>
        <taxon>Entomophthoromycotina</taxon>
        <taxon>Entomophthoromycetes</taxon>
        <taxon>Entomophthorales</taxon>
        <taxon>Entomophthoraceae</taxon>
        <taxon>Entomophthora</taxon>
    </lineage>
</organism>
<sequence length="197" mass="21917">MKFQGLLVVAGLGKTLAKFVDELYAGIEQIHCAPSEMAQNVEGKAPGINSCFSGTTSLYNATLNEVCSEKCLENIVKASFYVKKQCNIVKPTEAAPIYKNRYLVYNVWADFTAAEVVCKRDNEHKVYCLAHFTDAAAALATTEAVNVPLDMARLCSHCNKVIYSRFKAEPHLIPVVSNQLVFHPDLVFKKMAEMCKW</sequence>
<protein>
    <submittedName>
        <fullName evidence="1">Uncharacterized protein</fullName>
    </submittedName>
</protein>
<dbReference type="Proteomes" id="UP001165960">
    <property type="component" value="Unassembled WGS sequence"/>
</dbReference>
<comment type="caution">
    <text evidence="1">The sequence shown here is derived from an EMBL/GenBank/DDBJ whole genome shotgun (WGS) entry which is preliminary data.</text>
</comment>
<accession>A0ACC2SF20</accession>
<evidence type="ECO:0000313" key="1">
    <source>
        <dbReference type="EMBL" id="KAJ9060741.1"/>
    </source>
</evidence>
<dbReference type="EMBL" id="QTSX02005142">
    <property type="protein sequence ID" value="KAJ9060741.1"/>
    <property type="molecule type" value="Genomic_DNA"/>
</dbReference>
<gene>
    <name evidence="1" type="ORF">DSO57_1027787</name>
</gene>